<keyword evidence="4" id="KW-1185">Reference proteome</keyword>
<accession>A0ABD3RUY8</accession>
<feature type="transmembrane region" description="Helical" evidence="2">
    <location>
        <begin position="598"/>
        <end position="616"/>
    </location>
</feature>
<sequence length="768" mass="84141">MADSCAPLLTPTRLKQHVHEYQLEPKAQLKITDMSNAEEEKRECNVHAKYEKFSQQIDHKQDLERFGICTTTNHQRQKNTSSPDTHEEMERLAVEISSLSSPSASFDQSSSTRSCSSGSRGRSSPSSFCSSRNTSSSQSDHSISSPMTDSRSTCSRSTSTKFTRFDRCDAQQIFLSQMTGHSSPPGAHNSNKASRKDTISNTIDSKGVDQSYFSSMTAQAEISARLEAKNQYQMHKMRVVNLLKNSPRNDIRRHPNQHHRQRHGGRANEVLHSLPMDCMLNTCDTVCGDSTQSTSASAKYPHPSQLMQLHEHQQMSYKMLIHPASIDGTIESAAWHLHGQTGGRRSRVDVNSCHKSDQHEISMNTRDIMNVMREVKKDKADSRDDMCQRRQEKKIDGDDATNISIEMMKNGVTIAAVGAAGAVAGEVRATHSAARSQRDAWSTGIAAAIVTGTAARYYKTFFMFPNGRKVLLPIITGALATALSLITLFSCQFMTILSNTHGNEGNNKLRGGGGEDYRNSRGGSTQILQVGPWRYLSINPSYSDGEVCLFYPSNLVLDLPFLVARSTSALASFAGFALVLWTLTLMCVPTSRGSMNSLALCFATVGVLELLTALIYQSETCRVQSFDTTNDGGGYLVGGQCRPNQDLIFCIASSTLYMATGWILYASRKFSSDTIGNTSSSLPESGFAPMEVYTWSAEASSSNPKRGILRTVEKCWTKIPDGSTLMATVFVEQRMDATAGHGIGGSSSGCDGNNVKTTYSIQTEILPA</sequence>
<gene>
    <name evidence="3" type="ORF">ACHAXA_006930</name>
</gene>
<feature type="transmembrane region" description="Helical" evidence="2">
    <location>
        <begin position="470"/>
        <end position="497"/>
    </location>
</feature>
<name>A0ABD3RUY8_9STRA</name>
<keyword evidence="2" id="KW-1133">Transmembrane helix</keyword>
<evidence type="ECO:0000256" key="1">
    <source>
        <dbReference type="SAM" id="MobiDB-lite"/>
    </source>
</evidence>
<keyword evidence="2" id="KW-0472">Membrane</keyword>
<feature type="compositionally biased region" description="Low complexity" evidence="1">
    <location>
        <begin position="97"/>
        <end position="156"/>
    </location>
</feature>
<evidence type="ECO:0000313" key="4">
    <source>
        <dbReference type="Proteomes" id="UP001530377"/>
    </source>
</evidence>
<proteinExistence type="predicted"/>
<dbReference type="AlphaFoldDB" id="A0ABD3RUY8"/>
<feature type="compositionally biased region" description="Polar residues" evidence="1">
    <location>
        <begin position="178"/>
        <end position="192"/>
    </location>
</feature>
<feature type="transmembrane region" description="Helical" evidence="2">
    <location>
        <begin position="562"/>
        <end position="586"/>
    </location>
</feature>
<comment type="caution">
    <text evidence="3">The sequence shown here is derived from an EMBL/GenBank/DDBJ whole genome shotgun (WGS) entry which is preliminary data.</text>
</comment>
<evidence type="ECO:0000256" key="2">
    <source>
        <dbReference type="SAM" id="Phobius"/>
    </source>
</evidence>
<reference evidence="3 4" key="1">
    <citation type="submission" date="2024-10" db="EMBL/GenBank/DDBJ databases">
        <title>Updated reference genomes for cyclostephanoid diatoms.</title>
        <authorList>
            <person name="Roberts W.R."/>
            <person name="Alverson A.J."/>
        </authorList>
    </citation>
    <scope>NUCLEOTIDE SEQUENCE [LARGE SCALE GENOMIC DNA]</scope>
    <source>
        <strain evidence="3 4">AJA228-03</strain>
    </source>
</reference>
<feature type="region of interest" description="Disordered" evidence="1">
    <location>
        <begin position="178"/>
        <end position="197"/>
    </location>
</feature>
<evidence type="ECO:0000313" key="3">
    <source>
        <dbReference type="EMBL" id="KAL3815655.1"/>
    </source>
</evidence>
<protein>
    <submittedName>
        <fullName evidence="3">Uncharacterized protein</fullName>
    </submittedName>
</protein>
<feature type="region of interest" description="Disordered" evidence="1">
    <location>
        <begin position="96"/>
        <end position="156"/>
    </location>
</feature>
<dbReference type="EMBL" id="JALLPB020000188">
    <property type="protein sequence ID" value="KAL3815655.1"/>
    <property type="molecule type" value="Genomic_DNA"/>
</dbReference>
<dbReference type="Proteomes" id="UP001530377">
    <property type="component" value="Unassembled WGS sequence"/>
</dbReference>
<keyword evidence="2" id="KW-0812">Transmembrane</keyword>
<organism evidence="3 4">
    <name type="scientific">Cyclostephanos tholiformis</name>
    <dbReference type="NCBI Taxonomy" id="382380"/>
    <lineage>
        <taxon>Eukaryota</taxon>
        <taxon>Sar</taxon>
        <taxon>Stramenopiles</taxon>
        <taxon>Ochrophyta</taxon>
        <taxon>Bacillariophyta</taxon>
        <taxon>Coscinodiscophyceae</taxon>
        <taxon>Thalassiosirophycidae</taxon>
        <taxon>Stephanodiscales</taxon>
        <taxon>Stephanodiscaceae</taxon>
        <taxon>Cyclostephanos</taxon>
    </lineage>
</organism>